<organism evidence="2 3">
    <name type="scientific">Arabis alpina</name>
    <name type="common">Alpine rock-cress</name>
    <dbReference type="NCBI Taxonomy" id="50452"/>
    <lineage>
        <taxon>Eukaryota</taxon>
        <taxon>Viridiplantae</taxon>
        <taxon>Streptophyta</taxon>
        <taxon>Embryophyta</taxon>
        <taxon>Tracheophyta</taxon>
        <taxon>Spermatophyta</taxon>
        <taxon>Magnoliopsida</taxon>
        <taxon>eudicotyledons</taxon>
        <taxon>Gunneridae</taxon>
        <taxon>Pentapetalae</taxon>
        <taxon>rosids</taxon>
        <taxon>malvids</taxon>
        <taxon>Brassicales</taxon>
        <taxon>Brassicaceae</taxon>
        <taxon>Arabideae</taxon>
        <taxon>Arabis</taxon>
    </lineage>
</organism>
<accession>A0A087H6N1</accession>
<evidence type="ECO:0000313" key="3">
    <source>
        <dbReference type="Proteomes" id="UP000029120"/>
    </source>
</evidence>
<keyword evidence="1" id="KW-0812">Transmembrane</keyword>
<gene>
    <name evidence="2" type="ordered locus">AALP_Aa3g028700</name>
</gene>
<reference evidence="3" key="1">
    <citation type="journal article" date="2015" name="Nat. Plants">
        <title>Genome expansion of Arabis alpina linked with retrotransposition and reduced symmetric DNA methylation.</title>
        <authorList>
            <person name="Willing E.M."/>
            <person name="Rawat V."/>
            <person name="Mandakova T."/>
            <person name="Maumus F."/>
            <person name="James G.V."/>
            <person name="Nordstroem K.J."/>
            <person name="Becker C."/>
            <person name="Warthmann N."/>
            <person name="Chica C."/>
            <person name="Szarzynska B."/>
            <person name="Zytnicki M."/>
            <person name="Albani M.C."/>
            <person name="Kiefer C."/>
            <person name="Bergonzi S."/>
            <person name="Castaings L."/>
            <person name="Mateos J.L."/>
            <person name="Berns M.C."/>
            <person name="Bujdoso N."/>
            <person name="Piofczyk T."/>
            <person name="de Lorenzo L."/>
            <person name="Barrero-Sicilia C."/>
            <person name="Mateos I."/>
            <person name="Piednoel M."/>
            <person name="Hagmann J."/>
            <person name="Chen-Min-Tao R."/>
            <person name="Iglesias-Fernandez R."/>
            <person name="Schuster S.C."/>
            <person name="Alonso-Blanco C."/>
            <person name="Roudier F."/>
            <person name="Carbonero P."/>
            <person name="Paz-Ares J."/>
            <person name="Davis S.J."/>
            <person name="Pecinka A."/>
            <person name="Quesneville H."/>
            <person name="Colot V."/>
            <person name="Lysak M.A."/>
            <person name="Weigel D."/>
            <person name="Coupland G."/>
            <person name="Schneeberger K."/>
        </authorList>
    </citation>
    <scope>NUCLEOTIDE SEQUENCE [LARGE SCALE GENOMIC DNA]</scope>
    <source>
        <strain evidence="3">cv. Pajares</strain>
    </source>
</reference>
<dbReference type="EMBL" id="CM002871">
    <property type="protein sequence ID" value="KFK37783.1"/>
    <property type="molecule type" value="Genomic_DNA"/>
</dbReference>
<sequence>MEANLIQSPDLAGSPVFESGHGLVIGANSALKTKGNKEFGYQISNFSLYFPSIGLIGVFLLIILFFLGAKPLC</sequence>
<feature type="transmembrane region" description="Helical" evidence="1">
    <location>
        <begin position="48"/>
        <end position="69"/>
    </location>
</feature>
<proteinExistence type="predicted"/>
<dbReference type="Gramene" id="KFK37783">
    <property type="protein sequence ID" value="KFK37783"/>
    <property type="gene ID" value="AALP_AA3G028700"/>
</dbReference>
<protein>
    <submittedName>
        <fullName evidence="2">Uncharacterized protein</fullName>
    </submittedName>
</protein>
<name>A0A087H6N1_ARAAL</name>
<dbReference type="Proteomes" id="UP000029120">
    <property type="component" value="Chromosome 3"/>
</dbReference>
<keyword evidence="1" id="KW-0472">Membrane</keyword>
<keyword evidence="1" id="KW-1133">Transmembrane helix</keyword>
<dbReference type="AlphaFoldDB" id="A0A087H6N1"/>
<evidence type="ECO:0000256" key="1">
    <source>
        <dbReference type="SAM" id="Phobius"/>
    </source>
</evidence>
<keyword evidence="3" id="KW-1185">Reference proteome</keyword>
<evidence type="ECO:0000313" key="2">
    <source>
        <dbReference type="EMBL" id="KFK37783.1"/>
    </source>
</evidence>